<protein>
    <submittedName>
        <fullName evidence="3">Uncharacterized protein</fullName>
    </submittedName>
</protein>
<reference evidence="2" key="1">
    <citation type="submission" date="2012-09" db="EMBL/GenBank/DDBJ databases">
        <authorList>
            <person name="Martin A.A."/>
        </authorList>
    </citation>
    <scope>NUCLEOTIDE SEQUENCE</scope>
</reference>
<keyword evidence="1" id="KW-0812">Transmembrane</keyword>
<name>A0A0K0D9B2_ANGCA</name>
<dbReference type="WBParaSite" id="ACAC_0000670101-mRNA-1">
    <property type="protein sequence ID" value="ACAC_0000670101-mRNA-1"/>
    <property type="gene ID" value="ACAC_0000670101"/>
</dbReference>
<keyword evidence="1" id="KW-0472">Membrane</keyword>
<dbReference type="AlphaFoldDB" id="A0A0K0D9B2"/>
<accession>A0A0K0D9B2</accession>
<organism evidence="2 3">
    <name type="scientific">Angiostrongylus cantonensis</name>
    <name type="common">Rat lungworm</name>
    <dbReference type="NCBI Taxonomy" id="6313"/>
    <lineage>
        <taxon>Eukaryota</taxon>
        <taxon>Metazoa</taxon>
        <taxon>Ecdysozoa</taxon>
        <taxon>Nematoda</taxon>
        <taxon>Chromadorea</taxon>
        <taxon>Rhabditida</taxon>
        <taxon>Rhabditina</taxon>
        <taxon>Rhabditomorpha</taxon>
        <taxon>Strongyloidea</taxon>
        <taxon>Metastrongylidae</taxon>
        <taxon>Angiostrongylus</taxon>
    </lineage>
</organism>
<reference evidence="3" key="2">
    <citation type="submission" date="2017-02" db="UniProtKB">
        <authorList>
            <consortium name="WormBaseParasite"/>
        </authorList>
    </citation>
    <scope>IDENTIFICATION</scope>
</reference>
<sequence>MLEKEASRKVEETLFQECFSFRFCYVHDSVLGSSASYPQSFRKDMLLLFIMLVLALTAKMVTRAQKSRFPANKESSTLLDIQMTIEISLINATQSRYESDF</sequence>
<feature type="transmembrane region" description="Helical" evidence="1">
    <location>
        <begin position="45"/>
        <end position="62"/>
    </location>
</feature>
<evidence type="ECO:0000313" key="2">
    <source>
        <dbReference type="Proteomes" id="UP000035642"/>
    </source>
</evidence>
<keyword evidence="2" id="KW-1185">Reference proteome</keyword>
<proteinExistence type="predicted"/>
<dbReference type="Proteomes" id="UP000035642">
    <property type="component" value="Unassembled WGS sequence"/>
</dbReference>
<evidence type="ECO:0000256" key="1">
    <source>
        <dbReference type="SAM" id="Phobius"/>
    </source>
</evidence>
<evidence type="ECO:0000313" key="3">
    <source>
        <dbReference type="WBParaSite" id="ACAC_0000670101-mRNA-1"/>
    </source>
</evidence>
<keyword evidence="1" id="KW-1133">Transmembrane helix</keyword>